<dbReference type="Gene3D" id="3.30.565.10">
    <property type="entry name" value="Histidine kinase-like ATPase, C-terminal domain"/>
    <property type="match status" value="1"/>
</dbReference>
<keyword evidence="2" id="KW-0418">Kinase</keyword>
<dbReference type="AlphaFoldDB" id="A0A380DTN6"/>
<organism evidence="2 3">
    <name type="scientific">Staphylococcus aureus</name>
    <dbReference type="NCBI Taxonomy" id="1280"/>
    <lineage>
        <taxon>Bacteria</taxon>
        <taxon>Bacillati</taxon>
        <taxon>Bacillota</taxon>
        <taxon>Bacilli</taxon>
        <taxon>Bacillales</taxon>
        <taxon>Staphylococcaceae</taxon>
        <taxon>Staphylococcus</taxon>
    </lineage>
</organism>
<evidence type="ECO:0000259" key="1">
    <source>
        <dbReference type="Pfam" id="PF14501"/>
    </source>
</evidence>
<proteinExistence type="predicted"/>
<keyword evidence="2" id="KW-0808">Transferase</keyword>
<protein>
    <submittedName>
        <fullName evidence="2">Histidine kinase-, DNA gyrase B-, and HSP90-like ATPase family protein</fullName>
    </submittedName>
</protein>
<dbReference type="Pfam" id="PF14501">
    <property type="entry name" value="HATPase_c_5"/>
    <property type="match status" value="1"/>
</dbReference>
<dbReference type="Proteomes" id="UP000254502">
    <property type="component" value="Unassembled WGS sequence"/>
</dbReference>
<dbReference type="PANTHER" id="PTHR40448">
    <property type="entry name" value="TWO-COMPONENT SENSOR HISTIDINE KINASE"/>
    <property type="match status" value="1"/>
</dbReference>
<reference evidence="2 3" key="1">
    <citation type="submission" date="2018-06" db="EMBL/GenBank/DDBJ databases">
        <authorList>
            <consortium name="Pathogen Informatics"/>
            <person name="Doyle S."/>
        </authorList>
    </citation>
    <scope>NUCLEOTIDE SEQUENCE [LARGE SCALE GENOMIC DNA]</scope>
    <source>
        <strain evidence="2 3">NCTC5664</strain>
    </source>
</reference>
<dbReference type="EMBL" id="UHAQ01000002">
    <property type="protein sequence ID" value="SUK50346.1"/>
    <property type="molecule type" value="Genomic_DNA"/>
</dbReference>
<sequence>MNKCADDIPRIHELFQESFSTKGEGRGLGLSTLKEIADNADNVLLDTIIENGFFIQKVEIINN</sequence>
<name>A0A380DTN6_STAAU</name>
<evidence type="ECO:0000313" key="3">
    <source>
        <dbReference type="Proteomes" id="UP000254502"/>
    </source>
</evidence>
<dbReference type="PANTHER" id="PTHR40448:SF1">
    <property type="entry name" value="TWO-COMPONENT SENSOR HISTIDINE KINASE"/>
    <property type="match status" value="1"/>
</dbReference>
<accession>A0A380DTN6</accession>
<dbReference type="GO" id="GO:0042802">
    <property type="term" value="F:identical protein binding"/>
    <property type="evidence" value="ECO:0007669"/>
    <property type="project" value="TreeGrafter"/>
</dbReference>
<dbReference type="InterPro" id="IPR032834">
    <property type="entry name" value="NatK-like_C"/>
</dbReference>
<gene>
    <name evidence="2" type="ORF">NCTC5664_01952</name>
</gene>
<evidence type="ECO:0000313" key="2">
    <source>
        <dbReference type="EMBL" id="SUK50346.1"/>
    </source>
</evidence>
<dbReference type="GO" id="GO:0016301">
    <property type="term" value="F:kinase activity"/>
    <property type="evidence" value="ECO:0007669"/>
    <property type="project" value="UniProtKB-KW"/>
</dbReference>
<dbReference type="InterPro" id="IPR036890">
    <property type="entry name" value="HATPase_C_sf"/>
</dbReference>
<feature type="domain" description="Sensor histidine kinase NatK-like C-terminal" evidence="1">
    <location>
        <begin position="1"/>
        <end position="60"/>
    </location>
</feature>